<name>A0A1U7NPE5_9FIRM</name>
<dbReference type="SMART" id="SM00855">
    <property type="entry name" value="PGAM"/>
    <property type="match status" value="1"/>
</dbReference>
<feature type="active site" description="Proton donor/acceptor" evidence="3">
    <location>
        <position position="84"/>
    </location>
</feature>
<reference evidence="5 6" key="1">
    <citation type="submission" date="2016-11" db="EMBL/GenBank/DDBJ databases">
        <title>Description of two novel members of the family Erysipelotrichaceae: Ileibacterium lipovorans gen. nov., sp. nov. and Dubosiella newyorkensis, gen. nov., sp. nov.</title>
        <authorList>
            <person name="Cox L.M."/>
            <person name="Sohn J."/>
            <person name="Tyrrell K.L."/>
            <person name="Citron D.M."/>
            <person name="Lawson P.A."/>
            <person name="Patel N.B."/>
            <person name="Iizumi T."/>
            <person name="Perez-Perez G.I."/>
            <person name="Goldstein E.J."/>
            <person name="Blaser M.J."/>
        </authorList>
    </citation>
    <scope>NUCLEOTIDE SEQUENCE [LARGE SCALE GENOMIC DNA]</scope>
    <source>
        <strain evidence="5 6">NYU-BL-A4</strain>
    </source>
</reference>
<organism evidence="5 6">
    <name type="scientific">Dubosiella newyorkensis</name>
    <dbReference type="NCBI Taxonomy" id="1862672"/>
    <lineage>
        <taxon>Bacteria</taxon>
        <taxon>Bacillati</taxon>
        <taxon>Bacillota</taxon>
        <taxon>Erysipelotrichia</taxon>
        <taxon>Erysipelotrichales</taxon>
        <taxon>Erysipelotrichaceae</taxon>
        <taxon>Dubosiella</taxon>
    </lineage>
</organism>
<dbReference type="InterPro" id="IPR001345">
    <property type="entry name" value="PG/BPGM_mutase_AS"/>
</dbReference>
<gene>
    <name evidence="5" type="ORF">BO225_02900</name>
</gene>
<keyword evidence="2" id="KW-0413">Isomerase</keyword>
<dbReference type="EMBL" id="MPKA01000047">
    <property type="protein sequence ID" value="OLU47506.1"/>
    <property type="molecule type" value="Genomic_DNA"/>
</dbReference>
<dbReference type="PANTHER" id="PTHR48100:SF1">
    <property type="entry name" value="HISTIDINE PHOSPHATASE FAMILY PROTEIN-RELATED"/>
    <property type="match status" value="1"/>
</dbReference>
<dbReference type="Gene3D" id="3.40.50.1240">
    <property type="entry name" value="Phosphoglycerate mutase-like"/>
    <property type="match status" value="1"/>
</dbReference>
<evidence type="ECO:0000313" key="5">
    <source>
        <dbReference type="EMBL" id="OLU47506.1"/>
    </source>
</evidence>
<sequence>MKKKIYIVRHGQTQFNVEKRCQGWKDSPLTQKGREQAKKVRDYFQKKGITFDHAYSSDLSRAIDTMQIIAPIQVPQYTSQALREMSFGKYDGWKHTDIPVEDRMNFFKSVGGETYEEAIVRVFRLILHVMKQNDHHSVLFVTHGIPVSGLFRSLPRKKGILDPKDFRNGCILEYEMKGEEMMLVDFIQTEKEPFHHV</sequence>
<keyword evidence="1" id="KW-0324">Glycolysis</keyword>
<dbReference type="RefSeq" id="WP_076340787.1">
    <property type="nucleotide sequence ID" value="NZ_CAJTMI010000010.1"/>
</dbReference>
<dbReference type="STRING" id="1862672.BO225_02900"/>
<dbReference type="AlphaFoldDB" id="A0A1U7NPE5"/>
<evidence type="ECO:0000313" key="6">
    <source>
        <dbReference type="Proteomes" id="UP000186705"/>
    </source>
</evidence>
<dbReference type="PROSITE" id="PS00175">
    <property type="entry name" value="PG_MUTASE"/>
    <property type="match status" value="1"/>
</dbReference>
<dbReference type="GO" id="GO:0005737">
    <property type="term" value="C:cytoplasm"/>
    <property type="evidence" value="ECO:0007669"/>
    <property type="project" value="TreeGrafter"/>
</dbReference>
<dbReference type="OrthoDB" id="9781415at2"/>
<accession>A0A1U7NPE5</accession>
<dbReference type="SUPFAM" id="SSF53254">
    <property type="entry name" value="Phosphoglycerate mutase-like"/>
    <property type="match status" value="1"/>
</dbReference>
<dbReference type="GO" id="GO:0016791">
    <property type="term" value="F:phosphatase activity"/>
    <property type="evidence" value="ECO:0007669"/>
    <property type="project" value="TreeGrafter"/>
</dbReference>
<dbReference type="InterPro" id="IPR013078">
    <property type="entry name" value="His_Pase_superF_clade-1"/>
</dbReference>
<dbReference type="Pfam" id="PF00300">
    <property type="entry name" value="His_Phos_1"/>
    <property type="match status" value="1"/>
</dbReference>
<dbReference type="InterPro" id="IPR050275">
    <property type="entry name" value="PGM_Phosphatase"/>
</dbReference>
<protein>
    <recommendedName>
        <fullName evidence="7">Histidine phosphatase family protein</fullName>
    </recommendedName>
</protein>
<keyword evidence="6" id="KW-1185">Reference proteome</keyword>
<dbReference type="Proteomes" id="UP000186705">
    <property type="component" value="Unassembled WGS sequence"/>
</dbReference>
<feature type="binding site" evidence="4">
    <location>
        <position position="61"/>
    </location>
    <ligand>
        <name>substrate</name>
    </ligand>
</feature>
<evidence type="ECO:0000256" key="1">
    <source>
        <dbReference type="ARBA" id="ARBA00023152"/>
    </source>
</evidence>
<evidence type="ECO:0008006" key="7">
    <source>
        <dbReference type="Google" id="ProtNLM"/>
    </source>
</evidence>
<feature type="binding site" evidence="4">
    <location>
        <begin position="9"/>
        <end position="16"/>
    </location>
    <ligand>
        <name>substrate</name>
    </ligand>
</feature>
<feature type="active site" description="Tele-phosphohistidine intermediate" evidence="3">
    <location>
        <position position="10"/>
    </location>
</feature>
<dbReference type="InterPro" id="IPR029033">
    <property type="entry name" value="His_PPase_superfam"/>
</dbReference>
<comment type="caution">
    <text evidence="5">The sequence shown here is derived from an EMBL/GenBank/DDBJ whole genome shotgun (WGS) entry which is preliminary data.</text>
</comment>
<dbReference type="GeneID" id="78274896"/>
<evidence type="ECO:0000256" key="4">
    <source>
        <dbReference type="PIRSR" id="PIRSR613078-2"/>
    </source>
</evidence>
<dbReference type="PANTHER" id="PTHR48100">
    <property type="entry name" value="BROAD-SPECIFICITY PHOSPHATASE YOR283W-RELATED"/>
    <property type="match status" value="1"/>
</dbReference>
<evidence type="ECO:0000256" key="3">
    <source>
        <dbReference type="PIRSR" id="PIRSR613078-1"/>
    </source>
</evidence>
<evidence type="ECO:0000256" key="2">
    <source>
        <dbReference type="ARBA" id="ARBA00023235"/>
    </source>
</evidence>
<dbReference type="CDD" id="cd07067">
    <property type="entry name" value="HP_PGM_like"/>
    <property type="match status" value="1"/>
</dbReference>
<proteinExistence type="predicted"/>